<dbReference type="InterPro" id="IPR001300">
    <property type="entry name" value="Peptidase_C2_calpain_cat"/>
</dbReference>
<keyword evidence="3 5" id="KW-0378">Hydrolase</keyword>
<evidence type="ECO:0000256" key="2">
    <source>
        <dbReference type="ARBA" id="ARBA00022670"/>
    </source>
</evidence>
<dbReference type="PROSITE" id="PS50203">
    <property type="entry name" value="CALPAIN_CAT"/>
    <property type="match status" value="1"/>
</dbReference>
<dbReference type="InterPro" id="IPR038765">
    <property type="entry name" value="Papain-like_cys_pep_sf"/>
</dbReference>
<keyword evidence="4 5" id="KW-0788">Thiol protease</keyword>
<dbReference type="SUPFAM" id="SSF54001">
    <property type="entry name" value="Cysteine proteinases"/>
    <property type="match status" value="1"/>
</dbReference>
<reference evidence="7 8" key="1">
    <citation type="submission" date="2021-02" db="EMBL/GenBank/DDBJ databases">
        <title>De Novo genome assembly of isolated myxobacteria.</title>
        <authorList>
            <person name="Stevens D.C."/>
        </authorList>
    </citation>
    <scope>NUCLEOTIDE SEQUENCE [LARGE SCALE GENOMIC DNA]</scope>
    <source>
        <strain evidence="7 8">SCHIC003</strain>
    </source>
</reference>
<feature type="domain" description="Calpain catalytic" evidence="6">
    <location>
        <begin position="40"/>
        <end position="274"/>
    </location>
</feature>
<keyword evidence="8" id="KW-1185">Reference proteome</keyword>
<gene>
    <name evidence="7" type="ORF">JY572_16340</name>
</gene>
<evidence type="ECO:0000259" key="6">
    <source>
        <dbReference type="PROSITE" id="PS50203"/>
    </source>
</evidence>
<dbReference type="PANTHER" id="PTHR10183">
    <property type="entry name" value="CALPAIN"/>
    <property type="match status" value="1"/>
</dbReference>
<feature type="active site" evidence="5">
    <location>
        <position position="249"/>
    </location>
</feature>
<evidence type="ECO:0000256" key="1">
    <source>
        <dbReference type="ARBA" id="ARBA00007623"/>
    </source>
</evidence>
<accession>A0ABX7NJ54</accession>
<evidence type="ECO:0000256" key="4">
    <source>
        <dbReference type="ARBA" id="ARBA00022807"/>
    </source>
</evidence>
<dbReference type="RefSeq" id="WP_206719128.1">
    <property type="nucleotide sequence ID" value="NZ_CP071091.1"/>
</dbReference>
<comment type="similarity">
    <text evidence="1">Belongs to the peptidase C2 family.</text>
</comment>
<dbReference type="Proteomes" id="UP000663090">
    <property type="component" value="Chromosome"/>
</dbReference>
<evidence type="ECO:0000256" key="3">
    <source>
        <dbReference type="ARBA" id="ARBA00022801"/>
    </source>
</evidence>
<proteinExistence type="inferred from homology"/>
<evidence type="ECO:0000313" key="8">
    <source>
        <dbReference type="Proteomes" id="UP000663090"/>
    </source>
</evidence>
<dbReference type="InterPro" id="IPR022684">
    <property type="entry name" value="Calpain_cysteine_protease"/>
</dbReference>
<dbReference type="PANTHER" id="PTHR10183:SF379">
    <property type="entry name" value="CALPAIN-5"/>
    <property type="match status" value="1"/>
</dbReference>
<evidence type="ECO:0000256" key="5">
    <source>
        <dbReference type="PROSITE-ProRule" id="PRU00239"/>
    </source>
</evidence>
<protein>
    <recommendedName>
        <fullName evidence="6">Calpain catalytic domain-containing protein</fullName>
    </recommendedName>
</protein>
<dbReference type="Gene3D" id="3.90.70.10">
    <property type="entry name" value="Cysteine proteinases"/>
    <property type="match status" value="1"/>
</dbReference>
<feature type="active site" evidence="5">
    <location>
        <position position="51"/>
    </location>
</feature>
<dbReference type="EMBL" id="CP071091">
    <property type="protein sequence ID" value="QSQ17509.1"/>
    <property type="molecule type" value="Genomic_DNA"/>
</dbReference>
<dbReference type="Pfam" id="PF00648">
    <property type="entry name" value="Peptidase_C2"/>
    <property type="match status" value="1"/>
</dbReference>
<sequence length="307" mass="33566">MNDPKLTDAGSNPRFKQMQQGTYKEFAKFQLYGKNDSVKPKHVIQGSIGDCHVHSSIAAVANGDPDAIKSRITPSEDGKSFKVRLDTVDPQTGAHKDEEVTVHAHEVQVDAQFPEELEANPKSTGLLANKKNIIWPLVLEKAYVKLNDARRTDAAIQKNTSPSMITGYEAIEGGFGNLALEALTGRPTGDYQIKNKPDDELFAMLSRANNKDTPVVAGTYPLGGGHTESPATLKEKAFSTKGSSVERGHAYTVMGTHTASNGTKMVTLRNPHGENSRLDGAIHHQKGIVELPLDRFKEKFEMLTYVK</sequence>
<evidence type="ECO:0000313" key="7">
    <source>
        <dbReference type="EMBL" id="QSQ17509.1"/>
    </source>
</evidence>
<feature type="active site" evidence="5">
    <location>
        <position position="270"/>
    </location>
</feature>
<name>A0ABX7NJ54_9BACT</name>
<organism evidence="7 8">
    <name type="scientific">Myxococcus landrumensis</name>
    <dbReference type="NCBI Taxonomy" id="2813577"/>
    <lineage>
        <taxon>Bacteria</taxon>
        <taxon>Pseudomonadati</taxon>
        <taxon>Myxococcota</taxon>
        <taxon>Myxococcia</taxon>
        <taxon>Myxococcales</taxon>
        <taxon>Cystobacterineae</taxon>
        <taxon>Myxococcaceae</taxon>
        <taxon>Myxococcus</taxon>
    </lineage>
</organism>
<keyword evidence="2 5" id="KW-0645">Protease</keyword>